<evidence type="ECO:0000313" key="3">
    <source>
        <dbReference type="Proteomes" id="UP001642483"/>
    </source>
</evidence>
<organism evidence="2 3">
    <name type="scientific">Clavelina lepadiformis</name>
    <name type="common">Light-bulb sea squirt</name>
    <name type="synonym">Ascidia lepadiformis</name>
    <dbReference type="NCBI Taxonomy" id="159417"/>
    <lineage>
        <taxon>Eukaryota</taxon>
        <taxon>Metazoa</taxon>
        <taxon>Chordata</taxon>
        <taxon>Tunicata</taxon>
        <taxon>Ascidiacea</taxon>
        <taxon>Aplousobranchia</taxon>
        <taxon>Clavelinidae</taxon>
        <taxon>Clavelina</taxon>
    </lineage>
</organism>
<protein>
    <submittedName>
        <fullName evidence="2">Uncharacterized protein</fullName>
    </submittedName>
</protein>
<reference evidence="2 3" key="1">
    <citation type="submission" date="2024-02" db="EMBL/GenBank/DDBJ databases">
        <authorList>
            <person name="Daric V."/>
            <person name="Darras S."/>
        </authorList>
    </citation>
    <scope>NUCLEOTIDE SEQUENCE [LARGE SCALE GENOMIC DNA]</scope>
</reference>
<keyword evidence="1" id="KW-0812">Transmembrane</keyword>
<sequence length="96" mass="11233">MKGLITAGRTFLALQRQQFTPKRKIAMDRDNYEIKYPALGITVIGLAVCAWIIKEINMEDKRATEYWVARTPLAERERDPDVDVLRYRKTSFNVKE</sequence>
<keyword evidence="3" id="KW-1185">Reference proteome</keyword>
<dbReference type="EMBL" id="CAWYQH010000001">
    <property type="protein sequence ID" value="CAK8672640.1"/>
    <property type="molecule type" value="Genomic_DNA"/>
</dbReference>
<keyword evidence="1" id="KW-1133">Transmembrane helix</keyword>
<proteinExistence type="predicted"/>
<evidence type="ECO:0000313" key="2">
    <source>
        <dbReference type="EMBL" id="CAK8672640.1"/>
    </source>
</evidence>
<accession>A0ABP0EYS5</accession>
<gene>
    <name evidence="2" type="ORF">CVLEPA_LOCUS2340</name>
</gene>
<name>A0ABP0EYS5_CLALP</name>
<feature type="transmembrane region" description="Helical" evidence="1">
    <location>
        <begin position="34"/>
        <end position="53"/>
    </location>
</feature>
<comment type="caution">
    <text evidence="2">The sequence shown here is derived from an EMBL/GenBank/DDBJ whole genome shotgun (WGS) entry which is preliminary data.</text>
</comment>
<dbReference type="Proteomes" id="UP001642483">
    <property type="component" value="Unassembled WGS sequence"/>
</dbReference>
<evidence type="ECO:0000256" key="1">
    <source>
        <dbReference type="SAM" id="Phobius"/>
    </source>
</evidence>
<keyword evidence="1" id="KW-0472">Membrane</keyword>